<dbReference type="STRING" id="990712.SAMN05216257_105115"/>
<proteinExistence type="predicted"/>
<sequence length="122" mass="13219">MQRRHLKAVRTFGYTLTLGDADSWAGLSIVLRARLEPRERAALAFAALAALDREDAIFTAEAALCTGAGQPIPPLLGFMDEAAFWADMAEPDELDAYALACVQAMAPSRRAAFLEYMKGRAA</sequence>
<evidence type="ECO:0000313" key="1">
    <source>
        <dbReference type="EMBL" id="SDK85620.1"/>
    </source>
</evidence>
<organism evidence="1 2">
    <name type="scientific">Meinhardsimonia xiamenensis</name>
    <dbReference type="NCBI Taxonomy" id="990712"/>
    <lineage>
        <taxon>Bacteria</taxon>
        <taxon>Pseudomonadati</taxon>
        <taxon>Pseudomonadota</taxon>
        <taxon>Alphaproteobacteria</taxon>
        <taxon>Rhodobacterales</taxon>
        <taxon>Paracoccaceae</taxon>
        <taxon>Meinhardsimonia</taxon>
    </lineage>
</organism>
<dbReference type="EMBL" id="FNFV01000005">
    <property type="protein sequence ID" value="SDK85620.1"/>
    <property type="molecule type" value="Genomic_DNA"/>
</dbReference>
<dbReference type="AlphaFoldDB" id="A0A1G9FBB6"/>
<gene>
    <name evidence="1" type="ORF">SAMN05216257_105115</name>
</gene>
<reference evidence="2" key="1">
    <citation type="submission" date="2016-10" db="EMBL/GenBank/DDBJ databases">
        <authorList>
            <person name="Varghese N."/>
            <person name="Submissions S."/>
        </authorList>
    </citation>
    <scope>NUCLEOTIDE SEQUENCE [LARGE SCALE GENOMIC DNA]</scope>
    <source>
        <strain evidence="2">CGMCC 1.10789</strain>
    </source>
</reference>
<name>A0A1G9FBB6_9RHOB</name>
<dbReference type="Proteomes" id="UP000199328">
    <property type="component" value="Unassembled WGS sequence"/>
</dbReference>
<protein>
    <submittedName>
        <fullName evidence="1">Uncharacterized protein</fullName>
    </submittedName>
</protein>
<evidence type="ECO:0000313" key="2">
    <source>
        <dbReference type="Proteomes" id="UP000199328"/>
    </source>
</evidence>
<keyword evidence="2" id="KW-1185">Reference proteome</keyword>
<accession>A0A1G9FBB6</accession>